<dbReference type="KEGG" id="btw:BF38_4353"/>
<feature type="transmembrane region" description="Helical" evidence="1">
    <location>
        <begin position="63"/>
        <end position="79"/>
    </location>
</feature>
<feature type="transmembrane region" description="Helical" evidence="1">
    <location>
        <begin position="91"/>
        <end position="109"/>
    </location>
</feature>
<dbReference type="InterPro" id="IPR006976">
    <property type="entry name" value="VanZ-like"/>
</dbReference>
<accession>A0A0B5X234</accession>
<dbReference type="AlphaFoldDB" id="A0A0B5X234"/>
<name>A0A0B5X234_BACTU</name>
<dbReference type="Proteomes" id="UP000501107">
    <property type="component" value="Chromosome"/>
</dbReference>
<dbReference type="Pfam" id="PF04892">
    <property type="entry name" value="VanZ"/>
    <property type="match status" value="1"/>
</dbReference>
<feature type="transmembrane region" description="Helical" evidence="1">
    <location>
        <begin position="121"/>
        <end position="138"/>
    </location>
</feature>
<keyword evidence="1" id="KW-1133">Transmembrane helix</keyword>
<evidence type="ECO:0000313" key="5">
    <source>
        <dbReference type="Proteomes" id="UP000031876"/>
    </source>
</evidence>
<keyword evidence="1" id="KW-0812">Transmembrane</keyword>
<dbReference type="PANTHER" id="PTHR36834">
    <property type="entry name" value="MEMBRANE PROTEIN-RELATED"/>
    <property type="match status" value="1"/>
</dbReference>
<feature type="domain" description="VanZ-like" evidence="2">
    <location>
        <begin position="14"/>
        <end position="134"/>
    </location>
</feature>
<evidence type="ECO:0000259" key="2">
    <source>
        <dbReference type="Pfam" id="PF04892"/>
    </source>
</evidence>
<evidence type="ECO:0000313" key="6">
    <source>
        <dbReference type="Proteomes" id="UP000501107"/>
    </source>
</evidence>
<proteinExistence type="predicted"/>
<evidence type="ECO:0000313" key="3">
    <source>
        <dbReference type="EMBL" id="AJG76491.1"/>
    </source>
</evidence>
<evidence type="ECO:0000313" key="4">
    <source>
        <dbReference type="EMBL" id="QKH27920.1"/>
    </source>
</evidence>
<organism evidence="4 6">
    <name type="scientific">Bacillus thuringiensis</name>
    <dbReference type="NCBI Taxonomy" id="1428"/>
    <lineage>
        <taxon>Bacteria</taxon>
        <taxon>Bacillati</taxon>
        <taxon>Bacillota</taxon>
        <taxon>Bacilli</taxon>
        <taxon>Bacillales</taxon>
        <taxon>Bacillaceae</taxon>
        <taxon>Bacillus</taxon>
        <taxon>Bacillus cereus group</taxon>
    </lineage>
</organism>
<dbReference type="InterPro" id="IPR053150">
    <property type="entry name" value="Teicoplanin_resist-assoc"/>
</dbReference>
<feature type="transmembrane region" description="Helical" evidence="1">
    <location>
        <begin position="9"/>
        <end position="27"/>
    </location>
</feature>
<protein>
    <submittedName>
        <fullName evidence="4">VanZ family protein</fullName>
    </submittedName>
    <submittedName>
        <fullName evidence="3">VanZ like family protein</fullName>
    </submittedName>
</protein>
<evidence type="ECO:0000256" key="1">
    <source>
        <dbReference type="SAM" id="Phobius"/>
    </source>
</evidence>
<gene>
    <name evidence="3" type="ORF">BF38_4353</name>
    <name evidence="4" type="ORF">FOC89_29515</name>
</gene>
<feature type="transmembrane region" description="Helical" evidence="1">
    <location>
        <begin position="145"/>
        <end position="166"/>
    </location>
</feature>
<reference evidence="4 6" key="2">
    <citation type="submission" date="2020-05" db="EMBL/GenBank/DDBJ databases">
        <title>FDA dAtabase for Regulatory Grade micrObial Sequences (FDA-ARGOS): Supporting development and validation of Infectious Disease Dx tests.</title>
        <authorList>
            <person name="Nelson B."/>
            <person name="Plummer A."/>
            <person name="Tallon L."/>
            <person name="Sadzewicz L."/>
            <person name="Zhao X."/>
            <person name="Vavikolanu K."/>
            <person name="Mehta A."/>
            <person name="Aluvathingal J."/>
            <person name="Nadendla S."/>
            <person name="Myers T."/>
            <person name="Yan Y."/>
            <person name="Sichtig H."/>
        </authorList>
    </citation>
    <scope>NUCLEOTIDE SEQUENCE [LARGE SCALE GENOMIC DNA]</scope>
    <source>
        <strain evidence="4 6">FDAARGOS_795</strain>
    </source>
</reference>
<keyword evidence="1" id="KW-0472">Membrane</keyword>
<dbReference type="EMBL" id="CP053980">
    <property type="protein sequence ID" value="QKH27920.1"/>
    <property type="molecule type" value="Genomic_DNA"/>
</dbReference>
<dbReference type="EMBL" id="CP009335">
    <property type="protein sequence ID" value="AJG76491.1"/>
    <property type="molecule type" value="Genomic_DNA"/>
</dbReference>
<dbReference type="PANTHER" id="PTHR36834:SF2">
    <property type="entry name" value="MEMBRANE PROTEIN"/>
    <property type="match status" value="1"/>
</dbReference>
<sequence>MKSENRNKLTITLFVVYMLLLTGVILFKLPFYSSEISDGIRVINLIPFQGSFDDSGTIDFREIRANIFIFIPLGIYICMLKSKWPFMKKVLPIVALTLAFETIQFIFAMGRSDITDVLDNTLGGVIGIGIYALLFKISKNRTVKVVNILALVVTVCVVLYFAYLFYLSHFVMRRLHH</sequence>
<reference evidence="3 5" key="1">
    <citation type="journal article" date="2015" name="Genome Announc.">
        <title>Complete genome sequences for 35 biothreat assay-relevant bacillus species.</title>
        <authorList>
            <person name="Johnson S.L."/>
            <person name="Daligault H.E."/>
            <person name="Davenport K.W."/>
            <person name="Jaissle J."/>
            <person name="Frey K.G."/>
            <person name="Ladner J.T."/>
            <person name="Broomall S.M."/>
            <person name="Bishop-Lilly K.A."/>
            <person name="Bruce D.C."/>
            <person name="Gibbons H.S."/>
            <person name="Coyne S.R."/>
            <person name="Lo C.C."/>
            <person name="Meincke L."/>
            <person name="Munk A.C."/>
            <person name="Koroleva G.I."/>
            <person name="Rosenzweig C.N."/>
            <person name="Palacios G.F."/>
            <person name="Redden C.L."/>
            <person name="Minogue T.D."/>
            <person name="Chain P.S."/>
        </authorList>
    </citation>
    <scope>NUCLEOTIDE SEQUENCE [LARGE SCALE GENOMIC DNA]</scope>
    <source>
        <strain evidence="3 5">HD1011</strain>
    </source>
</reference>
<dbReference type="RefSeq" id="WP_000834370.1">
    <property type="nucleotide sequence ID" value="NZ_CP009335.1"/>
</dbReference>
<dbReference type="Proteomes" id="UP000031876">
    <property type="component" value="Chromosome"/>
</dbReference>